<dbReference type="KEGG" id="hir:HETIRDRAFT_320411"/>
<reference evidence="1 2" key="1">
    <citation type="journal article" date="2012" name="New Phytol.">
        <title>Insight into trade-off between wood decay and parasitism from the genome of a fungal forest pathogen.</title>
        <authorList>
            <person name="Olson A."/>
            <person name="Aerts A."/>
            <person name="Asiegbu F."/>
            <person name="Belbahri L."/>
            <person name="Bouzid O."/>
            <person name="Broberg A."/>
            <person name="Canback B."/>
            <person name="Coutinho P.M."/>
            <person name="Cullen D."/>
            <person name="Dalman K."/>
            <person name="Deflorio G."/>
            <person name="van Diepen L.T."/>
            <person name="Dunand C."/>
            <person name="Duplessis S."/>
            <person name="Durling M."/>
            <person name="Gonthier P."/>
            <person name="Grimwood J."/>
            <person name="Fossdal C.G."/>
            <person name="Hansson D."/>
            <person name="Henrissat B."/>
            <person name="Hietala A."/>
            <person name="Himmelstrand K."/>
            <person name="Hoffmeister D."/>
            <person name="Hogberg N."/>
            <person name="James T.Y."/>
            <person name="Karlsson M."/>
            <person name="Kohler A."/>
            <person name="Kues U."/>
            <person name="Lee Y.H."/>
            <person name="Lin Y.C."/>
            <person name="Lind M."/>
            <person name="Lindquist E."/>
            <person name="Lombard V."/>
            <person name="Lucas S."/>
            <person name="Lunden K."/>
            <person name="Morin E."/>
            <person name="Murat C."/>
            <person name="Park J."/>
            <person name="Raffaello T."/>
            <person name="Rouze P."/>
            <person name="Salamov A."/>
            <person name="Schmutz J."/>
            <person name="Solheim H."/>
            <person name="Stahlberg J."/>
            <person name="Velez H."/>
            <person name="de Vries R.P."/>
            <person name="Wiebenga A."/>
            <person name="Woodward S."/>
            <person name="Yakovlev I."/>
            <person name="Garbelotto M."/>
            <person name="Martin F."/>
            <person name="Grigoriev I.V."/>
            <person name="Stenlid J."/>
        </authorList>
    </citation>
    <scope>NUCLEOTIDE SEQUENCE [LARGE SCALE GENOMIC DNA]</scope>
    <source>
        <strain evidence="1 2">TC 32-1</strain>
    </source>
</reference>
<proteinExistence type="predicted"/>
<keyword evidence="2" id="KW-1185">Reference proteome</keyword>
<dbReference type="RefSeq" id="XP_009547458.1">
    <property type="nucleotide sequence ID" value="XM_009549163.1"/>
</dbReference>
<dbReference type="GeneID" id="20670662"/>
<dbReference type="EMBL" id="KI925459">
    <property type="protein sequence ID" value="ETW80748.1"/>
    <property type="molecule type" value="Genomic_DNA"/>
</dbReference>
<protein>
    <submittedName>
        <fullName evidence="1">Uncharacterized protein</fullName>
    </submittedName>
</protein>
<accession>W4K4I9</accession>
<organism evidence="1 2">
    <name type="scientific">Heterobasidion irregulare (strain TC 32-1)</name>
    <dbReference type="NCBI Taxonomy" id="747525"/>
    <lineage>
        <taxon>Eukaryota</taxon>
        <taxon>Fungi</taxon>
        <taxon>Dikarya</taxon>
        <taxon>Basidiomycota</taxon>
        <taxon>Agaricomycotina</taxon>
        <taxon>Agaricomycetes</taxon>
        <taxon>Russulales</taxon>
        <taxon>Bondarzewiaceae</taxon>
        <taxon>Heterobasidion</taxon>
        <taxon>Heterobasidion annosum species complex</taxon>
    </lineage>
</organism>
<dbReference type="Proteomes" id="UP000030671">
    <property type="component" value="Unassembled WGS sequence"/>
</dbReference>
<evidence type="ECO:0000313" key="1">
    <source>
        <dbReference type="EMBL" id="ETW80748.1"/>
    </source>
</evidence>
<gene>
    <name evidence="1" type="ORF">HETIRDRAFT_320411</name>
</gene>
<sequence>MLMSRQTAFLWRASYANASNDVPTCPEDMSGPAWASLLFGGAICQYCGARPIMKVIFVLRRRVCNSCMKTHLDTPEKYIAEMKSKAPFICEFTDSLPYTDYVLNSHGKMLLGEYWWDEDVRALIGELSAIYRRISAKPLYEQKEIMQELRATKETAFQARMNHATICSEWVQRVELERINELNELRSKRIAE</sequence>
<dbReference type="HOGENOM" id="CLU_1415324_0_0_1"/>
<dbReference type="InParanoid" id="W4K4I9"/>
<name>W4K4I9_HETIT</name>
<evidence type="ECO:0000313" key="2">
    <source>
        <dbReference type="Proteomes" id="UP000030671"/>
    </source>
</evidence>
<dbReference type="OrthoDB" id="2322499at2759"/>
<dbReference type="AlphaFoldDB" id="W4K4I9"/>